<proteinExistence type="predicted"/>
<keyword evidence="2" id="KW-1185">Reference proteome</keyword>
<accession>A0A5E4R1J0</accession>
<protein>
    <submittedName>
        <fullName evidence="1">Uncharacterized protein</fullName>
    </submittedName>
</protein>
<organism evidence="1 2">
    <name type="scientific">Leptidea sinapis</name>
    <dbReference type="NCBI Taxonomy" id="189913"/>
    <lineage>
        <taxon>Eukaryota</taxon>
        <taxon>Metazoa</taxon>
        <taxon>Ecdysozoa</taxon>
        <taxon>Arthropoda</taxon>
        <taxon>Hexapoda</taxon>
        <taxon>Insecta</taxon>
        <taxon>Pterygota</taxon>
        <taxon>Neoptera</taxon>
        <taxon>Endopterygota</taxon>
        <taxon>Lepidoptera</taxon>
        <taxon>Glossata</taxon>
        <taxon>Ditrysia</taxon>
        <taxon>Papilionoidea</taxon>
        <taxon>Pieridae</taxon>
        <taxon>Dismorphiinae</taxon>
        <taxon>Leptidea</taxon>
    </lineage>
</organism>
<name>A0A5E4R1J0_9NEOP</name>
<gene>
    <name evidence="1" type="ORF">LSINAPIS_LOCUS14021</name>
</gene>
<dbReference type="EMBL" id="FZQP02006844">
    <property type="protein sequence ID" value="VVD04217.1"/>
    <property type="molecule type" value="Genomic_DNA"/>
</dbReference>
<sequence>MTTYWQILDNIKKYVTHIQESGSSKDYQPITLQLEHQLREIEHYNQLLQNQLSRRQKRGLNHGVGYVANSLFGVLDERFANQYQLDIERIKQNQNHLQTLLPNQTIIVETEYNILKRHESLIYAKAIFSHRRSY</sequence>
<evidence type="ECO:0000313" key="1">
    <source>
        <dbReference type="EMBL" id="VVD04217.1"/>
    </source>
</evidence>
<reference evidence="1 2" key="1">
    <citation type="submission" date="2017-07" db="EMBL/GenBank/DDBJ databases">
        <authorList>
            <person name="Talla V."/>
            <person name="Backstrom N."/>
        </authorList>
    </citation>
    <scope>NUCLEOTIDE SEQUENCE [LARGE SCALE GENOMIC DNA]</scope>
</reference>
<evidence type="ECO:0000313" key="2">
    <source>
        <dbReference type="Proteomes" id="UP000324832"/>
    </source>
</evidence>
<dbReference type="Proteomes" id="UP000324832">
    <property type="component" value="Unassembled WGS sequence"/>
</dbReference>
<dbReference type="AlphaFoldDB" id="A0A5E4R1J0"/>